<dbReference type="GO" id="GO:0005102">
    <property type="term" value="F:signaling receptor binding"/>
    <property type="evidence" value="ECO:0007669"/>
    <property type="project" value="TreeGrafter"/>
</dbReference>
<evidence type="ECO:0000256" key="12">
    <source>
        <dbReference type="SAM" id="MobiDB-lite"/>
    </source>
</evidence>
<dbReference type="GO" id="GO:1990429">
    <property type="term" value="C:peroxisomal importomer complex"/>
    <property type="evidence" value="ECO:0007669"/>
    <property type="project" value="TreeGrafter"/>
</dbReference>
<dbReference type="InterPro" id="IPR036388">
    <property type="entry name" value="WH-like_DNA-bd_sf"/>
</dbReference>
<accession>A0A1Y1WL54</accession>
<keyword evidence="13" id="KW-0812">Transmembrane</keyword>
<evidence type="ECO:0000256" key="11">
    <source>
        <dbReference type="SAM" id="Coils"/>
    </source>
</evidence>
<dbReference type="PANTHER" id="PTHR23058:SF0">
    <property type="entry name" value="PEROXISOMAL MEMBRANE PROTEIN PEX14"/>
    <property type="match status" value="1"/>
</dbReference>
<evidence type="ECO:0000256" key="10">
    <source>
        <dbReference type="RuleBase" id="RU367032"/>
    </source>
</evidence>
<keyword evidence="4" id="KW-0811">Translocation</keyword>
<organism evidence="15 16">
    <name type="scientific">Linderina pennispora</name>
    <dbReference type="NCBI Taxonomy" id="61395"/>
    <lineage>
        <taxon>Eukaryota</taxon>
        <taxon>Fungi</taxon>
        <taxon>Fungi incertae sedis</taxon>
        <taxon>Zoopagomycota</taxon>
        <taxon>Kickxellomycotina</taxon>
        <taxon>Kickxellomycetes</taxon>
        <taxon>Kickxellales</taxon>
        <taxon>Kickxellaceae</taxon>
        <taxon>Linderina</taxon>
    </lineage>
</organism>
<evidence type="ECO:0000256" key="9">
    <source>
        <dbReference type="ARBA" id="ARBA00046271"/>
    </source>
</evidence>
<evidence type="ECO:0000256" key="7">
    <source>
        <dbReference type="ARBA" id="ARBA00029502"/>
    </source>
</evidence>
<keyword evidence="11" id="KW-0175">Coiled coil</keyword>
<keyword evidence="13" id="KW-1133">Transmembrane helix</keyword>
<name>A0A1Y1WL54_9FUNG</name>
<dbReference type="PANTHER" id="PTHR23058">
    <property type="entry name" value="PEROXISOMAL MEMBRANE PROTEIN PEX14"/>
    <property type="match status" value="1"/>
</dbReference>
<proteinExistence type="inferred from homology"/>
<dbReference type="InterPro" id="IPR006785">
    <property type="entry name" value="Pex14_N"/>
</dbReference>
<keyword evidence="3 10" id="KW-0653">Protein transport</keyword>
<evidence type="ECO:0000256" key="13">
    <source>
        <dbReference type="SAM" id="Phobius"/>
    </source>
</evidence>
<comment type="function">
    <text evidence="10">Component of the PEX13-PEX14 docking complex, a translocon channel that specifically mediates the import of peroxisomal cargo proteins bound to PEX5 receptor. The PEX13-PEX14 docking complex forms a large import pore which can be opened to a diameter of about 9 nm. Mechanistically, PEX5 receptor along with cargo proteins associates with the PEX14 subunit of the PEX13-PEX14 docking complex in the cytosol, leading to the insertion of the receptor into the organelle membrane with the concomitant translocation of the cargo into the peroxisome matrix.</text>
</comment>
<dbReference type="RefSeq" id="XP_040747424.1">
    <property type="nucleotide sequence ID" value="XM_040891156.1"/>
</dbReference>
<protein>
    <recommendedName>
        <fullName evidence="7 10">Peroxisomal membrane protein PEX14</fullName>
    </recommendedName>
    <alternativeName>
        <fullName evidence="8 10">Peroxin-14</fullName>
    </alternativeName>
</protein>
<keyword evidence="6 10" id="KW-0576">Peroxisome</keyword>
<feature type="transmembrane region" description="Helical" evidence="13">
    <location>
        <begin position="82"/>
        <end position="100"/>
    </location>
</feature>
<reference evidence="15 16" key="1">
    <citation type="submission" date="2016-07" db="EMBL/GenBank/DDBJ databases">
        <title>Pervasive Adenine N6-methylation of Active Genes in Fungi.</title>
        <authorList>
            <consortium name="DOE Joint Genome Institute"/>
            <person name="Mondo S.J."/>
            <person name="Dannebaum R.O."/>
            <person name="Kuo R.C."/>
            <person name="Labutti K."/>
            <person name="Haridas S."/>
            <person name="Kuo A."/>
            <person name="Salamov A."/>
            <person name="Ahrendt S.R."/>
            <person name="Lipzen A."/>
            <person name="Sullivan W."/>
            <person name="Andreopoulos W.B."/>
            <person name="Clum A."/>
            <person name="Lindquist E."/>
            <person name="Daum C."/>
            <person name="Ramamoorthy G.K."/>
            <person name="Gryganskyi A."/>
            <person name="Culley D."/>
            <person name="Magnuson J.K."/>
            <person name="James T.Y."/>
            <person name="O'Malley M.A."/>
            <person name="Stajich J.E."/>
            <person name="Spatafora J.W."/>
            <person name="Visel A."/>
            <person name="Grigoriev I.V."/>
        </authorList>
    </citation>
    <scope>NUCLEOTIDE SEQUENCE [LARGE SCALE GENOMIC DNA]</scope>
    <source>
        <strain evidence="15 16">ATCC 12442</strain>
    </source>
</reference>
<feature type="region of interest" description="Disordered" evidence="12">
    <location>
        <begin position="181"/>
        <end position="243"/>
    </location>
</feature>
<comment type="caution">
    <text evidence="15">The sequence shown here is derived from an EMBL/GenBank/DDBJ whole genome shotgun (WGS) entry which is preliminary data.</text>
</comment>
<keyword evidence="2 10" id="KW-0813">Transport</keyword>
<dbReference type="InterPro" id="IPR025655">
    <property type="entry name" value="PEX14"/>
</dbReference>
<evidence type="ECO:0000256" key="6">
    <source>
        <dbReference type="ARBA" id="ARBA00023140"/>
    </source>
</evidence>
<gene>
    <name evidence="15" type="ORF">DL89DRAFT_319807</name>
</gene>
<evidence type="ECO:0000313" key="15">
    <source>
        <dbReference type="EMBL" id="ORX74213.1"/>
    </source>
</evidence>
<keyword evidence="16" id="KW-1185">Reference proteome</keyword>
<evidence type="ECO:0000256" key="5">
    <source>
        <dbReference type="ARBA" id="ARBA00023136"/>
    </source>
</evidence>
<dbReference type="GO" id="GO:0005778">
    <property type="term" value="C:peroxisomal membrane"/>
    <property type="evidence" value="ECO:0007669"/>
    <property type="project" value="UniProtKB-SubCell"/>
</dbReference>
<dbReference type="GeneID" id="63807804"/>
<dbReference type="Proteomes" id="UP000193922">
    <property type="component" value="Unassembled WGS sequence"/>
</dbReference>
<keyword evidence="5 10" id="KW-0472">Membrane</keyword>
<comment type="subcellular location">
    <subcellularLocation>
        <location evidence="9 10">Peroxisome membrane</location>
    </subcellularLocation>
</comment>
<dbReference type="Gene3D" id="1.10.10.10">
    <property type="entry name" value="Winged helix-like DNA-binding domain superfamily/Winged helix DNA-binding domain"/>
    <property type="match status" value="1"/>
</dbReference>
<evidence type="ECO:0000256" key="3">
    <source>
        <dbReference type="ARBA" id="ARBA00022927"/>
    </source>
</evidence>
<evidence type="ECO:0000259" key="14">
    <source>
        <dbReference type="Pfam" id="PF04695"/>
    </source>
</evidence>
<dbReference type="Pfam" id="PF04695">
    <property type="entry name" value="Pex14_N"/>
    <property type="match status" value="1"/>
</dbReference>
<feature type="coiled-coil region" evidence="11">
    <location>
        <begin position="107"/>
        <end position="141"/>
    </location>
</feature>
<dbReference type="GO" id="GO:0016560">
    <property type="term" value="P:protein import into peroxisome matrix, docking"/>
    <property type="evidence" value="ECO:0007669"/>
    <property type="project" value="UniProtKB-UniRule"/>
</dbReference>
<dbReference type="OrthoDB" id="441517at2759"/>
<feature type="domain" description="Peroxisome membrane anchor protein Pex14p N-terminal" evidence="14">
    <location>
        <begin position="13"/>
        <end position="57"/>
    </location>
</feature>
<evidence type="ECO:0000256" key="8">
    <source>
        <dbReference type="ARBA" id="ARBA00029691"/>
    </source>
</evidence>
<comment type="similarity">
    <text evidence="1 10">Belongs to the peroxin-14 family.</text>
</comment>
<dbReference type="STRING" id="61395.A0A1Y1WL54"/>
<evidence type="ECO:0000256" key="1">
    <source>
        <dbReference type="ARBA" id="ARBA00005443"/>
    </source>
</evidence>
<evidence type="ECO:0000256" key="4">
    <source>
        <dbReference type="ARBA" id="ARBA00023010"/>
    </source>
</evidence>
<sequence>MSEQATQQQEALRQDVIESAVRFLTDPKVATSTLAKKISFLETKGLTSAEIEDALARLVRLRTAAFAAAGRHRRPQLDWKDYFIAAVVAGGLGYGLYVLAQRYVAPLLQARDDKERLEAEKKLLVEQNEQTQRQLTALNETTTKVLEALATQSAKTNEAIEGMTALLDKMTIEDVQREVAGVAKKERDSGSIADVHAPAGSPTASSAVSPDMKATLTPPPAVTVEDVPEAATGLGVSDGAAVD</sequence>
<dbReference type="AlphaFoldDB" id="A0A1Y1WL54"/>
<evidence type="ECO:0000313" key="16">
    <source>
        <dbReference type="Proteomes" id="UP000193922"/>
    </source>
</evidence>
<dbReference type="EMBL" id="MCFD01000001">
    <property type="protein sequence ID" value="ORX74213.1"/>
    <property type="molecule type" value="Genomic_DNA"/>
</dbReference>
<evidence type="ECO:0000256" key="2">
    <source>
        <dbReference type="ARBA" id="ARBA00022448"/>
    </source>
</evidence>